<feature type="region of interest" description="Disordered" evidence="1">
    <location>
        <begin position="431"/>
        <end position="497"/>
    </location>
</feature>
<protein>
    <submittedName>
        <fullName evidence="2">Uncharacterized protein</fullName>
    </submittedName>
</protein>
<dbReference type="Proteomes" id="UP001498398">
    <property type="component" value="Unassembled WGS sequence"/>
</dbReference>
<feature type="region of interest" description="Disordered" evidence="1">
    <location>
        <begin position="18"/>
        <end position="110"/>
    </location>
</feature>
<comment type="caution">
    <text evidence="2">The sequence shown here is derived from an EMBL/GenBank/DDBJ whole genome shotgun (WGS) entry which is preliminary data.</text>
</comment>
<name>A0ABR1K4R5_9AGAR</name>
<gene>
    <name evidence="2" type="ORF">VKT23_000656</name>
</gene>
<evidence type="ECO:0000256" key="1">
    <source>
        <dbReference type="SAM" id="MobiDB-lite"/>
    </source>
</evidence>
<feature type="compositionally biased region" description="Pro residues" evidence="1">
    <location>
        <begin position="478"/>
        <end position="488"/>
    </location>
</feature>
<reference evidence="2 3" key="1">
    <citation type="submission" date="2024-01" db="EMBL/GenBank/DDBJ databases">
        <title>A draft genome for the cacao thread blight pathogen Marasmiellus scandens.</title>
        <authorList>
            <person name="Baruah I.K."/>
            <person name="Leung J."/>
            <person name="Bukari Y."/>
            <person name="Amoako-Attah I."/>
            <person name="Meinhardt L.W."/>
            <person name="Bailey B.A."/>
            <person name="Cohen S.P."/>
        </authorList>
    </citation>
    <scope>NUCLEOTIDE SEQUENCE [LARGE SCALE GENOMIC DNA]</scope>
    <source>
        <strain evidence="2 3">GH-19</strain>
    </source>
</reference>
<organism evidence="2 3">
    <name type="scientific">Marasmiellus scandens</name>
    <dbReference type="NCBI Taxonomy" id="2682957"/>
    <lineage>
        <taxon>Eukaryota</taxon>
        <taxon>Fungi</taxon>
        <taxon>Dikarya</taxon>
        <taxon>Basidiomycota</taxon>
        <taxon>Agaricomycotina</taxon>
        <taxon>Agaricomycetes</taxon>
        <taxon>Agaricomycetidae</taxon>
        <taxon>Agaricales</taxon>
        <taxon>Marasmiineae</taxon>
        <taxon>Omphalotaceae</taxon>
        <taxon>Marasmiellus</taxon>
    </lineage>
</organism>
<dbReference type="EMBL" id="JBANRG010000001">
    <property type="protein sequence ID" value="KAK7472541.1"/>
    <property type="molecule type" value="Genomic_DNA"/>
</dbReference>
<proteinExistence type="predicted"/>
<evidence type="ECO:0000313" key="2">
    <source>
        <dbReference type="EMBL" id="KAK7472541.1"/>
    </source>
</evidence>
<evidence type="ECO:0000313" key="3">
    <source>
        <dbReference type="Proteomes" id="UP001498398"/>
    </source>
</evidence>
<accession>A0ABR1K4R5</accession>
<sequence>MGFLTYFSSSSKVALNAVEKESPQVPDPVTENTNQTGSTSDASSSEAATEGSVPTSPRDVPLSPTTTSPDSHVPTPSDPKSPRRFSFRNLAGSRSRNEHKHSLSAVEEHEKRVEATAALSKRKAKPLLMTSDRRAEESALMVRELIVGPTAVSPSVTKAVARPHVGKLKSQLMKPKSANKVIAHLRSLPAEGDLPNDGKKSGPIHAVCLAHTDEEEHSLHFSKLSKADAQKEDNVIDAMGDCSSAAVESLSALFNEMNIIDLIKSPDLGLGQPGDGGGILAGALPTAETVIKGVEQLTPQLMALGYATGRAIIPDHTGIHPPTDRMSVLTYWWGLEVCMPPPTLSYLNSAHSVSGTAVNFLSALALVNNGVREILPFIRYISQFIDFEFKNIQAQDQGNGVVCAATWIMPAAMVPRPWDFTPPVEVLVPPAQPPENFFNAPATDAKPSDGKVPEGQAPESPVKPEPQLPSKPDETPSAPSPVISPIPMTPMTVAANA</sequence>
<feature type="compositionally biased region" description="Low complexity" evidence="1">
    <location>
        <begin position="36"/>
        <end position="52"/>
    </location>
</feature>
<keyword evidence="3" id="KW-1185">Reference proteome</keyword>